<dbReference type="EMBL" id="CAQI01000042">
    <property type="protein sequence ID" value="CCQ46075.1"/>
    <property type="molecule type" value="Genomic_DNA"/>
</dbReference>
<sequence length="57" mass="6084">MIMTNLGPNPDSTGSRETPRHKTPLWVKGFLVVAAVLVVTFAVIHLSGGGMVMNHTP</sequence>
<evidence type="ECO:0000256" key="2">
    <source>
        <dbReference type="SAM" id="Phobius"/>
    </source>
</evidence>
<name>A0A024H1M6_9MICC</name>
<comment type="caution">
    <text evidence="3">The sequence shown here is derived from an EMBL/GenBank/DDBJ whole genome shotgun (WGS) entry which is preliminary data.</text>
</comment>
<gene>
    <name evidence="3" type="ORF">ARTSIC4J27_2035</name>
</gene>
<evidence type="ECO:0000313" key="3">
    <source>
        <dbReference type="EMBL" id="CCQ46075.1"/>
    </source>
</evidence>
<accession>A0A024H1M6</accession>
<evidence type="ECO:0000256" key="1">
    <source>
        <dbReference type="SAM" id="MobiDB-lite"/>
    </source>
</evidence>
<keyword evidence="2" id="KW-0812">Transmembrane</keyword>
<evidence type="ECO:0000313" key="4">
    <source>
        <dbReference type="Proteomes" id="UP000035722"/>
    </source>
</evidence>
<keyword evidence="4" id="KW-1185">Reference proteome</keyword>
<feature type="transmembrane region" description="Helical" evidence="2">
    <location>
        <begin position="25"/>
        <end position="47"/>
    </location>
</feature>
<proteinExistence type="predicted"/>
<reference evidence="4" key="1">
    <citation type="journal article" date="2014" name="Genome Announc.">
        <title>Genome Sequence of Arthrobacter siccitolerans 4J27, a Xeroprotectant-Producing Desiccation-Tolerant Microorganism.</title>
        <authorList>
            <person name="Manzanera M."/>
            <person name="Santa-Cruz-Calvo L."/>
            <person name="Vilchez J.I."/>
            <person name="Garcia-Fontana C."/>
            <person name="Silva-Castro G.A."/>
            <person name="Calvo C."/>
            <person name="Gonzalez-Lopez J."/>
        </authorList>
    </citation>
    <scope>NUCLEOTIDE SEQUENCE [LARGE SCALE GENOMIC DNA]</scope>
    <source>
        <strain evidence="4">4J27</strain>
    </source>
</reference>
<dbReference type="AlphaFoldDB" id="A0A024H1M6"/>
<organism evidence="3 4">
    <name type="scientific">Pseudarthrobacter siccitolerans</name>
    <dbReference type="NCBI Taxonomy" id="861266"/>
    <lineage>
        <taxon>Bacteria</taxon>
        <taxon>Bacillati</taxon>
        <taxon>Actinomycetota</taxon>
        <taxon>Actinomycetes</taxon>
        <taxon>Micrococcales</taxon>
        <taxon>Micrococcaceae</taxon>
        <taxon>Pseudarthrobacter</taxon>
    </lineage>
</organism>
<keyword evidence="2" id="KW-1133">Transmembrane helix</keyword>
<feature type="compositionally biased region" description="Polar residues" evidence="1">
    <location>
        <begin position="1"/>
        <end position="16"/>
    </location>
</feature>
<feature type="region of interest" description="Disordered" evidence="1">
    <location>
        <begin position="1"/>
        <end position="21"/>
    </location>
</feature>
<dbReference type="Proteomes" id="UP000035722">
    <property type="component" value="Unassembled WGS sequence"/>
</dbReference>
<keyword evidence="2" id="KW-0472">Membrane</keyword>
<protein>
    <submittedName>
        <fullName evidence="3">Uncharacterized protein</fullName>
    </submittedName>
</protein>
<dbReference type="STRING" id="861266.ARTSIC4J27_2035"/>